<keyword evidence="3" id="KW-1185">Reference proteome</keyword>
<name>A0A512BLR0_9HYPH</name>
<comment type="caution">
    <text evidence="2">The sequence shown here is derived from an EMBL/GenBank/DDBJ whole genome shotgun (WGS) entry which is preliminary data.</text>
</comment>
<dbReference type="Proteomes" id="UP000321085">
    <property type="component" value="Unassembled WGS sequence"/>
</dbReference>
<evidence type="ECO:0000313" key="2">
    <source>
        <dbReference type="EMBL" id="GEO12900.1"/>
    </source>
</evidence>
<organism evidence="2 3">
    <name type="scientific">Microvirga aerophila</name>
    <dbReference type="NCBI Taxonomy" id="670291"/>
    <lineage>
        <taxon>Bacteria</taxon>
        <taxon>Pseudomonadati</taxon>
        <taxon>Pseudomonadota</taxon>
        <taxon>Alphaproteobacteria</taxon>
        <taxon>Hyphomicrobiales</taxon>
        <taxon>Methylobacteriaceae</taxon>
        <taxon>Microvirga</taxon>
    </lineage>
</organism>
<sequence>MALEAPKSLEERQVHHNVKQRYRSGSRTVFVNELTNGVLDPTAPMLGPVADGGTIVANTAPGCWGPMITPEIRGGHEVTRPVAVTGAEVGDAIVIRIRSIIVTSAATASGNEKVMTGRSNGDPFCATVCPNCGTEWPPTHVEGIGEAAIRCNKCGVDATPFTFTYGYTIAFDAERQIGLTVGKSEAEVFARDADRLMALPDASIQNPILTFAPSDLVGVTTRLRPFLSQLGTTPSTAMPDSHNAGDFGSVLVGAPHIYALTPEELAEHKTHGHLDVNTVREGAVLICPVKVPGGGIYMGDMHALQGDGEIAGHTCDVAGTVTLDVHVIKGLNIDGPILFPVVDDVPFLARPLDETELERARALARRHGVQEIEADAPVCFIGTGGNLNEATTNGLKRAADLLGVSVPEVMNRATLAGAIEIGRHPGVVRVTFRAPLSLLDAKGIGSFARGLYNL</sequence>
<protein>
    <submittedName>
        <fullName evidence="2">Acetamidase</fullName>
    </submittedName>
</protein>
<accession>A0A512BLR0</accession>
<dbReference type="RefSeq" id="WP_114185193.1">
    <property type="nucleotide sequence ID" value="NZ_BJYU01000004.1"/>
</dbReference>
<evidence type="ECO:0000313" key="3">
    <source>
        <dbReference type="Proteomes" id="UP000321085"/>
    </source>
</evidence>
<dbReference type="AlphaFoldDB" id="A0A512BLR0"/>
<dbReference type="GO" id="GO:0016811">
    <property type="term" value="F:hydrolase activity, acting on carbon-nitrogen (but not peptide) bonds, in linear amides"/>
    <property type="evidence" value="ECO:0007669"/>
    <property type="project" value="InterPro"/>
</dbReference>
<dbReference type="EMBL" id="BJYU01000004">
    <property type="protein sequence ID" value="GEO12900.1"/>
    <property type="molecule type" value="Genomic_DNA"/>
</dbReference>
<evidence type="ECO:0000256" key="1">
    <source>
        <dbReference type="SAM" id="MobiDB-lite"/>
    </source>
</evidence>
<dbReference type="PANTHER" id="PTHR31891:SF1">
    <property type="entry name" value="FORMAMIDASE C869.04-RELATED"/>
    <property type="match status" value="1"/>
</dbReference>
<dbReference type="Gene3D" id="2.60.120.580">
    <property type="entry name" value="Acetamidase/Formamidase-like domains"/>
    <property type="match status" value="2"/>
</dbReference>
<dbReference type="OrthoDB" id="9785236at2"/>
<feature type="region of interest" description="Disordered" evidence="1">
    <location>
        <begin position="1"/>
        <end position="20"/>
    </location>
</feature>
<reference evidence="2 3" key="1">
    <citation type="submission" date="2019-07" db="EMBL/GenBank/DDBJ databases">
        <title>Whole genome shotgun sequence of Microvirga aerophila NBRC 106136.</title>
        <authorList>
            <person name="Hosoyama A."/>
            <person name="Uohara A."/>
            <person name="Ohji S."/>
            <person name="Ichikawa N."/>
        </authorList>
    </citation>
    <scope>NUCLEOTIDE SEQUENCE [LARGE SCALE GENOMIC DNA]</scope>
    <source>
        <strain evidence="2 3">NBRC 106136</strain>
    </source>
</reference>
<dbReference type="SUPFAM" id="SSF141130">
    <property type="entry name" value="Acetamidase/Formamidase-like"/>
    <property type="match status" value="1"/>
</dbReference>
<gene>
    <name evidence="2" type="ORF">MAE02_05960</name>
</gene>
<dbReference type="PANTHER" id="PTHR31891">
    <property type="entry name" value="FORMAMIDASE C869.04-RELATED"/>
    <property type="match status" value="1"/>
</dbReference>
<proteinExistence type="predicted"/>
<dbReference type="InterPro" id="IPR004304">
    <property type="entry name" value="FmdA_AmdA"/>
</dbReference>
<dbReference type="Pfam" id="PF03069">
    <property type="entry name" value="FmdA_AmdA"/>
    <property type="match status" value="1"/>
</dbReference>